<evidence type="ECO:0000256" key="2">
    <source>
        <dbReference type="ARBA" id="ARBA00022679"/>
    </source>
</evidence>
<evidence type="ECO:0000259" key="5">
    <source>
        <dbReference type="Pfam" id="PF00755"/>
    </source>
</evidence>
<keyword evidence="7" id="KW-1185">Reference proteome</keyword>
<dbReference type="OMA" id="MQWTYYQ"/>
<dbReference type="AlphaFoldDB" id="A0A8R1HJE2"/>
<dbReference type="Gene3D" id="3.30.559.70">
    <property type="entry name" value="Choline/Carnitine o-acyltransferase, domain 2"/>
    <property type="match status" value="1"/>
</dbReference>
<accession>A0A8R1HJE2</accession>
<sequence length="607" mass="69052">MSTFSRQDQLPSLPVPSLVETLEKYRDSASALLTADEKKRLDKEIHQFQHSELGTQLQEALEKRAATQKNWVEEWWYNLYTDIREPLAPYVSFGAVNTTYNCVEGGQLSRAADVLHHWASVWDKLRHGKWPVASSRGVTWDMDQFHNVLTSNRTPGRPRDTIDRYFKTKEDGDTPHHVIISCNGCLWKVNILNVDDDTVKSADELYNVLKVIKDNSSDETKTSVTKLTTTNRDVWRNNREDLRRISGANRTYLRDIETAILHMCLTNKNGGNDPQHLISAALQDESWFVWQDKSVCVTVYEDAQVTMQADHSNVDAIVLLQLATHVAARARKHLWQPIKTNANSHFEFPERLVFEIDESLRNSIVEADVNFYRNKKLYRAGVVDFHGYGNDLCRASKVFADTVVQFALQLAFLRAHGSFAPIYETASTRKFYHGRTETVRGCTPQFVKFANALLDNKSSKEEVKRLFDSALDAHNQFMAICMEGRGFDRHLLGLKETLSIMNKGCGPKRALPSFMTDETWKKTGGDGNFLLSTSFLGYMDGNEPGTYGFVTAMRKDGYGCFYKIGKERVTVAVSDWISTRSNLQAFSDSIIWALDALQPYITPAHKL</sequence>
<dbReference type="Pfam" id="PF00755">
    <property type="entry name" value="Carn_acyltransf"/>
    <property type="match status" value="1"/>
</dbReference>
<evidence type="ECO:0000313" key="7">
    <source>
        <dbReference type="Proteomes" id="UP000005237"/>
    </source>
</evidence>
<dbReference type="PROSITE" id="PS00439">
    <property type="entry name" value="ACYLTRANSF_C_1"/>
    <property type="match status" value="1"/>
</dbReference>
<name>A0A8R1HJE2_CAEJA</name>
<keyword evidence="2" id="KW-0808">Transferase</keyword>
<proteinExistence type="inferred from homology"/>
<evidence type="ECO:0000256" key="4">
    <source>
        <dbReference type="PIRSR" id="PIRSR600542-1"/>
    </source>
</evidence>
<feature type="active site" description="Proton acceptor" evidence="4">
    <location>
        <position position="311"/>
    </location>
</feature>
<evidence type="ECO:0000256" key="1">
    <source>
        <dbReference type="ARBA" id="ARBA00005232"/>
    </source>
</evidence>
<organism evidence="6 7">
    <name type="scientific">Caenorhabditis japonica</name>
    <dbReference type="NCBI Taxonomy" id="281687"/>
    <lineage>
        <taxon>Eukaryota</taxon>
        <taxon>Metazoa</taxon>
        <taxon>Ecdysozoa</taxon>
        <taxon>Nematoda</taxon>
        <taxon>Chromadorea</taxon>
        <taxon>Rhabditida</taxon>
        <taxon>Rhabditina</taxon>
        <taxon>Rhabditomorpha</taxon>
        <taxon>Rhabditoidea</taxon>
        <taxon>Rhabditidae</taxon>
        <taxon>Peloderinae</taxon>
        <taxon>Caenorhabditis</taxon>
    </lineage>
</organism>
<reference evidence="6" key="2">
    <citation type="submission" date="2022-06" db="UniProtKB">
        <authorList>
            <consortium name="EnsemblMetazoa"/>
        </authorList>
    </citation>
    <scope>IDENTIFICATION</scope>
    <source>
        <strain evidence="6">DF5081</strain>
    </source>
</reference>
<evidence type="ECO:0000313" key="6">
    <source>
        <dbReference type="EnsemblMetazoa" id="CJA03419.1"/>
    </source>
</evidence>
<dbReference type="InterPro" id="IPR042231">
    <property type="entry name" value="Cho/carn_acyl_trans_2"/>
</dbReference>
<evidence type="ECO:0000256" key="3">
    <source>
        <dbReference type="ARBA" id="ARBA00023315"/>
    </source>
</evidence>
<dbReference type="EnsemblMetazoa" id="CJA03419.1">
    <property type="protein sequence ID" value="CJA03419.1"/>
    <property type="gene ID" value="WBGene00122623"/>
</dbReference>
<reference evidence="7" key="1">
    <citation type="submission" date="2010-08" db="EMBL/GenBank/DDBJ databases">
        <authorList>
            <consortium name="Caenorhabditis japonica Sequencing Consortium"/>
            <person name="Wilson R.K."/>
        </authorList>
    </citation>
    <scope>NUCLEOTIDE SEQUENCE [LARGE SCALE GENOMIC DNA]</scope>
    <source>
        <strain evidence="7">DF5081</strain>
    </source>
</reference>
<protein>
    <submittedName>
        <fullName evidence="6">Carn_acyltransf domain-containing protein</fullName>
    </submittedName>
</protein>
<dbReference type="InterPro" id="IPR000542">
    <property type="entry name" value="Carn_acyl_trans"/>
</dbReference>
<keyword evidence="3" id="KW-0012">Acyltransferase</keyword>
<dbReference type="Gene3D" id="3.30.559.10">
    <property type="entry name" value="Chloramphenicol acetyltransferase-like domain"/>
    <property type="match status" value="1"/>
</dbReference>
<dbReference type="InterPro" id="IPR039551">
    <property type="entry name" value="Cho/carn_acyl_trans"/>
</dbReference>
<dbReference type="PANTHER" id="PTHR22589">
    <property type="entry name" value="CARNITINE O-ACYLTRANSFERASE"/>
    <property type="match status" value="1"/>
</dbReference>
<dbReference type="InterPro" id="IPR023213">
    <property type="entry name" value="CAT-like_dom_sf"/>
</dbReference>
<dbReference type="Proteomes" id="UP000005237">
    <property type="component" value="Unassembled WGS sequence"/>
</dbReference>
<dbReference type="GO" id="GO:0005777">
    <property type="term" value="C:peroxisome"/>
    <property type="evidence" value="ECO:0007669"/>
    <property type="project" value="TreeGrafter"/>
</dbReference>
<feature type="domain" description="Choline/carnitine acyltransferase" evidence="5">
    <location>
        <begin position="13"/>
        <end position="590"/>
    </location>
</feature>
<dbReference type="SUPFAM" id="SSF52777">
    <property type="entry name" value="CoA-dependent acyltransferases"/>
    <property type="match status" value="2"/>
</dbReference>
<dbReference type="PANTHER" id="PTHR22589:SF67">
    <property type="entry name" value="PEROXISOMAL CARNITINE O-OCTANOYLTRANSFERASE"/>
    <property type="match status" value="1"/>
</dbReference>
<comment type="similarity">
    <text evidence="1">Belongs to the carnitine/choline acetyltransferase family.</text>
</comment>
<dbReference type="GO" id="GO:0008458">
    <property type="term" value="F:carnitine O-octanoyltransferase activity"/>
    <property type="evidence" value="ECO:0007669"/>
    <property type="project" value="TreeGrafter"/>
</dbReference>